<keyword evidence="2" id="KW-1185">Reference proteome</keyword>
<dbReference type="Gene3D" id="2.30.30.240">
    <property type="entry name" value="PRC-barrel domain"/>
    <property type="match status" value="1"/>
</dbReference>
<dbReference type="Proteomes" id="UP001055429">
    <property type="component" value="Chromosome"/>
</dbReference>
<evidence type="ECO:0000313" key="1">
    <source>
        <dbReference type="EMBL" id="URI14146.1"/>
    </source>
</evidence>
<gene>
    <name evidence="1" type="ORF">M8231_09935</name>
</gene>
<evidence type="ECO:0000313" key="2">
    <source>
        <dbReference type="Proteomes" id="UP001055429"/>
    </source>
</evidence>
<name>A0ABY4SKG6_9CAUL</name>
<proteinExistence type="predicted"/>
<dbReference type="EMBL" id="CP097649">
    <property type="protein sequence ID" value="URI14146.1"/>
    <property type="molecule type" value="Genomic_DNA"/>
</dbReference>
<accession>A0ABY4SKG6</accession>
<protein>
    <recommendedName>
        <fullName evidence="3">PRC-barrel domain-containing protein</fullName>
    </recommendedName>
</protein>
<dbReference type="RefSeq" id="WP_249750105.1">
    <property type="nucleotide sequence ID" value="NZ_CP097298.1"/>
</dbReference>
<sequence>MQRLTSLAAVLCLVGAAACSDRDDDVVQAPAPNAAPQPVSETRADAATTSAALAFGMTREQLEDADLLSEANTDLGDVETLVLDAQGRLTHIVVDLEGPGDLEVVVPVGDLSSVDRNGEKDLTTQLTLAQLQALPAWTPGMMPTGAAQAPAR</sequence>
<dbReference type="PROSITE" id="PS51257">
    <property type="entry name" value="PROKAR_LIPOPROTEIN"/>
    <property type="match status" value="1"/>
</dbReference>
<evidence type="ECO:0008006" key="3">
    <source>
        <dbReference type="Google" id="ProtNLM"/>
    </source>
</evidence>
<reference evidence="1" key="1">
    <citation type="submission" date="2022-05" db="EMBL/GenBank/DDBJ databases">
        <title>Brevundimonas albigilva TT17 genome sequence.</title>
        <authorList>
            <person name="Lee K."/>
            <person name="Son H."/>
        </authorList>
    </citation>
    <scope>NUCLEOTIDE SEQUENCE</scope>
    <source>
        <strain evidence="1">TT17</strain>
    </source>
</reference>
<dbReference type="SUPFAM" id="SSF50346">
    <property type="entry name" value="PRC-barrel domain"/>
    <property type="match status" value="1"/>
</dbReference>
<dbReference type="InterPro" id="IPR011033">
    <property type="entry name" value="PRC_barrel-like_sf"/>
</dbReference>
<organism evidence="1 2">
    <name type="scientific">Brevundimonas albigilva</name>
    <dbReference type="NCBI Taxonomy" id="1312364"/>
    <lineage>
        <taxon>Bacteria</taxon>
        <taxon>Pseudomonadati</taxon>
        <taxon>Pseudomonadota</taxon>
        <taxon>Alphaproteobacteria</taxon>
        <taxon>Caulobacterales</taxon>
        <taxon>Caulobacteraceae</taxon>
        <taxon>Brevundimonas</taxon>
    </lineage>
</organism>